<evidence type="ECO:0000313" key="3">
    <source>
        <dbReference type="Proteomes" id="UP000801428"/>
    </source>
</evidence>
<evidence type="ECO:0000256" key="1">
    <source>
        <dbReference type="SAM" id="MobiDB-lite"/>
    </source>
</evidence>
<feature type="compositionally biased region" description="Basic and acidic residues" evidence="1">
    <location>
        <begin position="460"/>
        <end position="472"/>
    </location>
</feature>
<accession>A0A9P4T4U8</accession>
<evidence type="ECO:0000313" key="2">
    <source>
        <dbReference type="EMBL" id="KAF2993813.1"/>
    </source>
</evidence>
<gene>
    <name evidence="2" type="ORF">E8E13_001425</name>
</gene>
<keyword evidence="3" id="KW-1185">Reference proteome</keyword>
<dbReference type="Proteomes" id="UP000801428">
    <property type="component" value="Unassembled WGS sequence"/>
</dbReference>
<organism evidence="2 3">
    <name type="scientific">Curvularia kusanoi</name>
    <name type="common">Cochliobolus kusanoi</name>
    <dbReference type="NCBI Taxonomy" id="90978"/>
    <lineage>
        <taxon>Eukaryota</taxon>
        <taxon>Fungi</taxon>
        <taxon>Dikarya</taxon>
        <taxon>Ascomycota</taxon>
        <taxon>Pezizomycotina</taxon>
        <taxon>Dothideomycetes</taxon>
        <taxon>Pleosporomycetidae</taxon>
        <taxon>Pleosporales</taxon>
        <taxon>Pleosporineae</taxon>
        <taxon>Pleosporaceae</taxon>
        <taxon>Curvularia</taxon>
    </lineage>
</organism>
<name>A0A9P4T4U8_CURKU</name>
<reference evidence="2" key="1">
    <citation type="submission" date="2019-04" db="EMBL/GenBank/DDBJ databases">
        <title>Sequencing of skin fungus with MAO and IRED activity.</title>
        <authorList>
            <person name="Marsaioli A.J."/>
            <person name="Bonatto J.M.C."/>
            <person name="Reis Junior O."/>
        </authorList>
    </citation>
    <scope>NUCLEOTIDE SEQUENCE</scope>
    <source>
        <strain evidence="2">30M1</strain>
    </source>
</reference>
<proteinExistence type="predicted"/>
<comment type="caution">
    <text evidence="2">The sequence shown here is derived from an EMBL/GenBank/DDBJ whole genome shotgun (WGS) entry which is preliminary data.</text>
</comment>
<protein>
    <submittedName>
        <fullName evidence="2">Uncharacterized protein</fullName>
    </submittedName>
</protein>
<feature type="region of interest" description="Disordered" evidence="1">
    <location>
        <begin position="407"/>
        <end position="487"/>
    </location>
</feature>
<feature type="compositionally biased region" description="Low complexity" evidence="1">
    <location>
        <begin position="410"/>
        <end position="432"/>
    </location>
</feature>
<dbReference type="EMBL" id="SWKU01000047">
    <property type="protein sequence ID" value="KAF2993813.1"/>
    <property type="molecule type" value="Genomic_DNA"/>
</dbReference>
<sequence>MDPDLALQIDAMFSDLSSLLLAYLSDKSNCFKPLMYRIRMLGRDEASSKPWLVILCPAPVVRHAEAFFQKNQIRQFLAQIDVPGGLEVAYVGRTPKFRSGSWDDVDVAFERTDGHYGRIGSNALVLEQMSELVRATMGGVLVFKNSDGRQAIFGLTVGHLLRHEDAVEAKESTRPQEPDAESTVQAKMTREATESMIGHLAKVSFSKQARNLDWALIEFSKGVHIWRHFTPQLADEVFLLGNFYPVAATIDSTSSSANKTSSGEKTQHSTVESRFDIIEADSELPDRETEFGISQPGLELPEGKSGTWVISESHDDASAQKTVVNAHGIAIADDGYGDIYMIPLSDIMADIERVSGTSSVSLPRDTDEIARLIELEHFSLYEDAPSPTLRAPFDLSKDYRCLGQTSMARTRSSTQAQTAQSSSKPTSSTAHSNLSKKKDTTSRVSKPRKKPAPHKITNKGAKDAKVRQEKSAPIDNPTFSSSRPSTHEAPLVFTVPSTTLKSPVLVHSYTPLIPKERLLGTPKDTILFTHGAGGTLDAPAVVNFCNGFRSITGRRFLAFQGSSNLDARSFDAISSYALVIPVILHTLATHAISTRPSIANEPTATSCEN</sequence>
<dbReference type="OrthoDB" id="6415022at2759"/>
<dbReference type="AlphaFoldDB" id="A0A9P4T4U8"/>
<feature type="compositionally biased region" description="Basic residues" evidence="1">
    <location>
        <begin position="445"/>
        <end position="457"/>
    </location>
</feature>